<organism evidence="2 3">
    <name type="scientific">Paracoccus solventivorans</name>
    <dbReference type="NCBI Taxonomy" id="53463"/>
    <lineage>
        <taxon>Bacteria</taxon>
        <taxon>Pseudomonadati</taxon>
        <taxon>Pseudomonadota</taxon>
        <taxon>Alphaproteobacteria</taxon>
        <taxon>Rhodobacterales</taxon>
        <taxon>Paracoccaceae</taxon>
        <taxon>Paracoccus</taxon>
    </lineage>
</organism>
<dbReference type="InterPro" id="IPR036291">
    <property type="entry name" value="NAD(P)-bd_dom_sf"/>
</dbReference>
<dbReference type="InterPro" id="IPR003781">
    <property type="entry name" value="CoA-bd"/>
</dbReference>
<gene>
    <name evidence="2" type="ORF">SAMN05444389_101216</name>
</gene>
<evidence type="ECO:0000313" key="2">
    <source>
        <dbReference type="EMBL" id="SHL76003.1"/>
    </source>
</evidence>
<sequence>MTQPDIARIAAETRSIAVVGLSPKPDRPSHEVAHYLQKLGYRIIPINPGHAGESILGETTYAALSDIPAGTEVDMVDIFRRSESVPELVDEALAALPGLKTIWMQMGVMHEGAAEKARAAGKTVVQNRCPKVEFPRVGATGPAR</sequence>
<reference evidence="3" key="1">
    <citation type="submission" date="2016-11" db="EMBL/GenBank/DDBJ databases">
        <authorList>
            <person name="Varghese N."/>
            <person name="Submissions S."/>
        </authorList>
    </citation>
    <scope>NUCLEOTIDE SEQUENCE [LARGE SCALE GENOMIC DNA]</scope>
    <source>
        <strain evidence="3">DSM 6637</strain>
    </source>
</reference>
<dbReference type="PANTHER" id="PTHR33303:SF2">
    <property type="entry name" value="COA-BINDING DOMAIN-CONTAINING PROTEIN"/>
    <property type="match status" value="1"/>
</dbReference>
<evidence type="ECO:0000313" key="3">
    <source>
        <dbReference type="Proteomes" id="UP000184444"/>
    </source>
</evidence>
<feature type="domain" description="CoA-binding" evidence="1">
    <location>
        <begin position="9"/>
        <end position="108"/>
    </location>
</feature>
<dbReference type="EMBL" id="FRCK01000001">
    <property type="protein sequence ID" value="SHL76003.1"/>
    <property type="molecule type" value="Genomic_DNA"/>
</dbReference>
<keyword evidence="3" id="KW-1185">Reference proteome</keyword>
<dbReference type="OrthoDB" id="9804695at2"/>
<evidence type="ECO:0000259" key="1">
    <source>
        <dbReference type="SMART" id="SM00881"/>
    </source>
</evidence>
<dbReference type="Proteomes" id="UP000184444">
    <property type="component" value="Unassembled WGS sequence"/>
</dbReference>
<dbReference type="Pfam" id="PF13380">
    <property type="entry name" value="CoA_binding_2"/>
    <property type="match status" value="1"/>
</dbReference>
<proteinExistence type="predicted"/>
<dbReference type="RefSeq" id="WP_073060631.1">
    <property type="nucleotide sequence ID" value="NZ_FRCK01000001.1"/>
</dbReference>
<accession>A0A1M7D9F3</accession>
<dbReference type="SUPFAM" id="SSF51735">
    <property type="entry name" value="NAD(P)-binding Rossmann-fold domains"/>
    <property type="match status" value="1"/>
</dbReference>
<protein>
    <recommendedName>
        <fullName evidence="1">CoA-binding domain-containing protein</fullName>
    </recommendedName>
</protein>
<dbReference type="Gene3D" id="3.40.50.720">
    <property type="entry name" value="NAD(P)-binding Rossmann-like Domain"/>
    <property type="match status" value="1"/>
</dbReference>
<dbReference type="AlphaFoldDB" id="A0A1M7D9F3"/>
<dbReference type="STRING" id="53463.SAMN05444389_101216"/>
<dbReference type="PANTHER" id="PTHR33303">
    <property type="entry name" value="CYTOPLASMIC PROTEIN-RELATED"/>
    <property type="match status" value="1"/>
</dbReference>
<dbReference type="SMART" id="SM00881">
    <property type="entry name" value="CoA_binding"/>
    <property type="match status" value="1"/>
</dbReference>
<name>A0A1M7D9F3_9RHOB</name>